<dbReference type="InterPro" id="IPR038720">
    <property type="entry name" value="YprB_RNase_H-like_dom"/>
</dbReference>
<dbReference type="Gene3D" id="1.10.150.20">
    <property type="entry name" value="5' to 3' exonuclease, C-terminal subdomain"/>
    <property type="match status" value="1"/>
</dbReference>
<evidence type="ECO:0000259" key="1">
    <source>
        <dbReference type="Pfam" id="PF13482"/>
    </source>
</evidence>
<dbReference type="RefSeq" id="WP_016878050.1">
    <property type="nucleotide sequence ID" value="NZ_AJLN01000141.1"/>
</dbReference>
<dbReference type="EMBL" id="RSCJ01000002">
    <property type="protein sequence ID" value="RUR85780.1"/>
    <property type="molecule type" value="Genomic_DNA"/>
</dbReference>
<dbReference type="Proteomes" id="UP000268857">
    <property type="component" value="Unassembled WGS sequence"/>
</dbReference>
<dbReference type="SUPFAM" id="SSF47794">
    <property type="entry name" value="Rad51 N-terminal domain-like"/>
    <property type="match status" value="1"/>
</dbReference>
<evidence type="ECO:0000313" key="2">
    <source>
        <dbReference type="EMBL" id="RUR85780.1"/>
    </source>
</evidence>
<keyword evidence="3" id="KW-1185">Reference proteome</keyword>
<dbReference type="InterPro" id="IPR019993">
    <property type="entry name" value="RecB_nuclease_TM0106_put"/>
</dbReference>
<gene>
    <name evidence="2" type="ORF">PCC6912_06050</name>
</gene>
<evidence type="ECO:0000313" key="3">
    <source>
        <dbReference type="Proteomes" id="UP000268857"/>
    </source>
</evidence>
<dbReference type="Pfam" id="PF13482">
    <property type="entry name" value="RNase_H_2"/>
    <property type="match status" value="1"/>
</dbReference>
<feature type="domain" description="YprB ribonuclease H-like" evidence="1">
    <location>
        <begin position="369"/>
        <end position="540"/>
    </location>
</feature>
<dbReference type="AlphaFoldDB" id="A0A3S1FTR7"/>
<protein>
    <recommendedName>
        <fullName evidence="1">YprB ribonuclease H-like domain-containing protein</fullName>
    </recommendedName>
</protein>
<proteinExistence type="predicted"/>
<dbReference type="GO" id="GO:0000166">
    <property type="term" value="F:nucleotide binding"/>
    <property type="evidence" value="ECO:0007669"/>
    <property type="project" value="InterPro"/>
</dbReference>
<name>A0A3S1FTR7_CHLFR</name>
<dbReference type="SUPFAM" id="SSF53098">
    <property type="entry name" value="Ribonuclease H-like"/>
    <property type="match status" value="1"/>
</dbReference>
<comment type="caution">
    <text evidence="2">The sequence shown here is derived from an EMBL/GenBank/DDBJ whole genome shotgun (WGS) entry which is preliminary data.</text>
</comment>
<dbReference type="OrthoDB" id="9757917at2"/>
<accession>A0A3S1FTR7</accession>
<sequence length="570" mass="65760">MLINAELLLQFQRCKRRSYLDIHGDFSQTDAANDLLLKLQQDKIVHQKGVLEQWNSRRPDYKLGDWQRGKAATLELMQQGVECIYQGVLLAKYSDIQLQLTETVEVDTGEDAQMQRRKDAESLPVSSSSFQSDKYTLLSRPDLLVKLPGNSCFGDWMYVPVNIELGKRPKQEYQVVATFHAQVLAIAQQAEPQTASLVLRGKEGHYSVDLLRWKPQMHSILQELIQTLEEVTAPDLFMSRQRCNLCHWYSSCYAIAQSQKHLSLVPGITPVRYTQLQALGITTVESLAQANPTALENLPGFDSEVACKLVLQAQSVLQNRPLILPYLPDSLYHSTIPAMRDDLQSHSHEQRLLPTLSTQNNKFTTPIELYFDIEAQPDLNLDYLLGILVVDRQANTEDFYSLLAEKPEDEELIWQQFLDLMWQYPDAPIYHFCVYESDAVKRLAKLYRTSHASVQPILNRFVDIYEKLTQSVALPVESYALKAIARWLGFEWRDPEASGAKCIYWYDRWLKTGDRSLLEVIQRYNEDDCRATRSVKDWLVKFFQAEIRNEELEYSSQSRLPDVCDKVLYD</sequence>
<organism evidence="2 3">
    <name type="scientific">Chlorogloeopsis fritschii PCC 6912</name>
    <dbReference type="NCBI Taxonomy" id="211165"/>
    <lineage>
        <taxon>Bacteria</taxon>
        <taxon>Bacillati</taxon>
        <taxon>Cyanobacteriota</taxon>
        <taxon>Cyanophyceae</taxon>
        <taxon>Nostocales</taxon>
        <taxon>Chlorogloeopsidaceae</taxon>
        <taxon>Chlorogloeopsis</taxon>
    </lineage>
</organism>
<dbReference type="InterPro" id="IPR012337">
    <property type="entry name" value="RNaseH-like_sf"/>
</dbReference>
<dbReference type="STRING" id="211165.GCA_000317285_06046"/>
<reference evidence="2 3" key="1">
    <citation type="journal article" date="2019" name="Genome Biol. Evol.">
        <title>Day and night: Metabolic profiles and evolutionary relationships of six axenic non-marine cyanobacteria.</title>
        <authorList>
            <person name="Will S.E."/>
            <person name="Henke P."/>
            <person name="Boedeker C."/>
            <person name="Huang S."/>
            <person name="Brinkmann H."/>
            <person name="Rohde M."/>
            <person name="Jarek M."/>
            <person name="Friedl T."/>
            <person name="Seufert S."/>
            <person name="Schumacher M."/>
            <person name="Overmann J."/>
            <person name="Neumann-Schaal M."/>
            <person name="Petersen J."/>
        </authorList>
    </citation>
    <scope>NUCLEOTIDE SEQUENCE [LARGE SCALE GENOMIC DNA]</scope>
    <source>
        <strain evidence="2 3">PCC 6912</strain>
    </source>
</reference>
<dbReference type="NCBIfam" id="TIGR03491">
    <property type="entry name" value="TM0106 family RecB-like putative nuclease"/>
    <property type="match status" value="1"/>
</dbReference>
<dbReference type="InterPro" id="IPR010995">
    <property type="entry name" value="DNA_repair_Rad51/TF_NusA_a-hlx"/>
</dbReference>